<proteinExistence type="predicted"/>
<dbReference type="EMBL" id="JBJUIK010000014">
    <property type="protein sequence ID" value="KAL3504053.1"/>
    <property type="molecule type" value="Genomic_DNA"/>
</dbReference>
<protein>
    <submittedName>
        <fullName evidence="1">Uncharacterized protein</fullName>
    </submittedName>
</protein>
<keyword evidence="2" id="KW-1185">Reference proteome</keyword>
<evidence type="ECO:0000313" key="1">
    <source>
        <dbReference type="EMBL" id="KAL3504053.1"/>
    </source>
</evidence>
<dbReference type="AlphaFoldDB" id="A0ABD2YAM9"/>
<evidence type="ECO:0000313" key="2">
    <source>
        <dbReference type="Proteomes" id="UP001630127"/>
    </source>
</evidence>
<comment type="caution">
    <text evidence="1">The sequence shown here is derived from an EMBL/GenBank/DDBJ whole genome shotgun (WGS) entry which is preliminary data.</text>
</comment>
<sequence>MFLASKRLEEFKVINDELGFYYLVFQEHGYSFTTTAEWVIVMDVKEKLAAYIALEYEHKLEIAETSSTIEQSYELSNGQVITIGVAHFCGPKIWKGRNDEVFNGKVKEGIMISKKAVGEWLEFKEARIAQ</sequence>
<accession>A0ABD2YAM9</accession>
<gene>
    <name evidence="1" type="ORF">ACH5RR_033894</name>
</gene>
<dbReference type="Gene3D" id="3.90.640.10">
    <property type="entry name" value="Actin, Chain A, domain 4"/>
    <property type="match status" value="1"/>
</dbReference>
<dbReference type="SUPFAM" id="SSF53067">
    <property type="entry name" value="Actin-like ATPase domain"/>
    <property type="match status" value="1"/>
</dbReference>
<name>A0ABD2YAM9_9GENT</name>
<dbReference type="InterPro" id="IPR043129">
    <property type="entry name" value="ATPase_NBD"/>
</dbReference>
<organism evidence="1 2">
    <name type="scientific">Cinchona calisaya</name>
    <dbReference type="NCBI Taxonomy" id="153742"/>
    <lineage>
        <taxon>Eukaryota</taxon>
        <taxon>Viridiplantae</taxon>
        <taxon>Streptophyta</taxon>
        <taxon>Embryophyta</taxon>
        <taxon>Tracheophyta</taxon>
        <taxon>Spermatophyta</taxon>
        <taxon>Magnoliopsida</taxon>
        <taxon>eudicotyledons</taxon>
        <taxon>Gunneridae</taxon>
        <taxon>Pentapetalae</taxon>
        <taxon>asterids</taxon>
        <taxon>lamiids</taxon>
        <taxon>Gentianales</taxon>
        <taxon>Rubiaceae</taxon>
        <taxon>Cinchonoideae</taxon>
        <taxon>Cinchoneae</taxon>
        <taxon>Cinchona</taxon>
    </lineage>
</organism>
<dbReference type="Proteomes" id="UP001630127">
    <property type="component" value="Unassembled WGS sequence"/>
</dbReference>
<reference evidence="1 2" key="1">
    <citation type="submission" date="2024-11" db="EMBL/GenBank/DDBJ databases">
        <title>A near-complete genome assembly of Cinchona calisaya.</title>
        <authorList>
            <person name="Lian D.C."/>
            <person name="Zhao X.W."/>
            <person name="Wei L."/>
        </authorList>
    </citation>
    <scope>NUCLEOTIDE SEQUENCE [LARGE SCALE GENOMIC DNA]</scope>
    <source>
        <tissue evidence="1">Nenye</tissue>
    </source>
</reference>